<dbReference type="Pfam" id="PF10067">
    <property type="entry name" value="DUF2306"/>
    <property type="match status" value="1"/>
</dbReference>
<accession>A0A6I4SJ20</accession>
<gene>
    <name evidence="2" type="ORF">GRI36_00750</name>
</gene>
<dbReference type="AlphaFoldDB" id="A0A6I4SJ20"/>
<comment type="caution">
    <text evidence="2">The sequence shown here is derived from an EMBL/GenBank/DDBJ whole genome shotgun (WGS) entry which is preliminary data.</text>
</comment>
<protein>
    <submittedName>
        <fullName evidence="2">DUF2306 domain-containing protein</fullName>
    </submittedName>
</protein>
<organism evidence="2 3">
    <name type="scientific">Pontixanthobacter gangjinensis</name>
    <dbReference type="NCBI Taxonomy" id="1028742"/>
    <lineage>
        <taxon>Bacteria</taxon>
        <taxon>Pseudomonadati</taxon>
        <taxon>Pseudomonadota</taxon>
        <taxon>Alphaproteobacteria</taxon>
        <taxon>Sphingomonadales</taxon>
        <taxon>Erythrobacteraceae</taxon>
        <taxon>Pontixanthobacter</taxon>
    </lineage>
</organism>
<evidence type="ECO:0000313" key="2">
    <source>
        <dbReference type="EMBL" id="MXO55398.1"/>
    </source>
</evidence>
<reference evidence="2 3" key="1">
    <citation type="submission" date="2019-12" db="EMBL/GenBank/DDBJ databases">
        <title>Genomic-based taxomic classification of the family Erythrobacteraceae.</title>
        <authorList>
            <person name="Xu L."/>
        </authorList>
    </citation>
    <scope>NUCLEOTIDE SEQUENCE [LARGE SCALE GENOMIC DNA]</scope>
    <source>
        <strain evidence="2 3">JCM 17802</strain>
    </source>
</reference>
<keyword evidence="3" id="KW-1185">Reference proteome</keyword>
<proteinExistence type="predicted"/>
<feature type="transmembrane region" description="Helical" evidence="1">
    <location>
        <begin position="58"/>
        <end position="79"/>
    </location>
</feature>
<dbReference type="RefSeq" id="WP_160596726.1">
    <property type="nucleotide sequence ID" value="NZ_WTYS01000001.1"/>
</dbReference>
<keyword evidence="1" id="KW-1133">Transmembrane helix</keyword>
<evidence type="ECO:0000313" key="3">
    <source>
        <dbReference type="Proteomes" id="UP000468943"/>
    </source>
</evidence>
<feature type="transmembrane region" description="Helical" evidence="1">
    <location>
        <begin position="147"/>
        <end position="164"/>
    </location>
</feature>
<feature type="transmembrane region" description="Helical" evidence="1">
    <location>
        <begin position="25"/>
        <end position="46"/>
    </location>
</feature>
<keyword evidence="1" id="KW-0812">Transmembrane</keyword>
<name>A0A6I4SJ20_9SPHN</name>
<sequence>MTAATLNIARPTKGGFDIAPATRSAIGAAAIAMSAFCLYAIVHAIMGAAPDHYAWRSWSVMIHVSTVIPAVPLGGYLLVSRKGTKLHKMLGKLWVVLMVICAISIIFIRGGTDFSLIHIFVPITLIGSYKAIATARAGDIAGHKKHLIGMYMGALMIPGIFSFMPGRFMSALVFG</sequence>
<dbReference type="EMBL" id="WTYS01000001">
    <property type="protein sequence ID" value="MXO55398.1"/>
    <property type="molecule type" value="Genomic_DNA"/>
</dbReference>
<dbReference type="OrthoDB" id="9815686at2"/>
<dbReference type="InterPro" id="IPR018750">
    <property type="entry name" value="DUF2306_membrane"/>
</dbReference>
<dbReference type="Proteomes" id="UP000468943">
    <property type="component" value="Unassembled WGS sequence"/>
</dbReference>
<keyword evidence="1" id="KW-0472">Membrane</keyword>
<feature type="transmembrane region" description="Helical" evidence="1">
    <location>
        <begin position="114"/>
        <end position="135"/>
    </location>
</feature>
<feature type="transmembrane region" description="Helical" evidence="1">
    <location>
        <begin position="91"/>
        <end position="108"/>
    </location>
</feature>
<evidence type="ECO:0000256" key="1">
    <source>
        <dbReference type="SAM" id="Phobius"/>
    </source>
</evidence>